<evidence type="ECO:0000313" key="6">
    <source>
        <dbReference type="Proteomes" id="UP000711047"/>
    </source>
</evidence>
<feature type="domain" description="ABC transporter" evidence="4">
    <location>
        <begin position="5"/>
        <end position="231"/>
    </location>
</feature>
<gene>
    <name evidence="5" type="ORF">HQN87_20285</name>
</gene>
<evidence type="ECO:0000256" key="2">
    <source>
        <dbReference type="ARBA" id="ARBA00022741"/>
    </source>
</evidence>
<comment type="caution">
    <text evidence="5">The sequence shown here is derived from an EMBL/GenBank/DDBJ whole genome shotgun (WGS) entry which is preliminary data.</text>
</comment>
<dbReference type="PROSITE" id="PS50893">
    <property type="entry name" value="ABC_TRANSPORTER_2"/>
    <property type="match status" value="1"/>
</dbReference>
<sequence length="290" mass="33162">MSDVIQLDHLTKSYDRFELRDISLTIKEGFITGLIGPNGAGKTTLIKMMMGMVYPDQGSISMFGQNNQLSQAAAIKERIGYVSDESIYYEHLTVKQMRAIIAPFYPRWDQDTYMKFQELFKLPPGKKIKELSKGMKIKFSLAIALSHGADLLIMDEPTSGLDPVFRREMLELLSEHIQDEKKSILFSTHNTTDLDRIADYIVFINDGKIIFNEMKESLGEQYLLIKGGKELLDRDVRRWFVGIRENGLGFEGLISNRAEGERYFKDTAICETPTLEEIMYYTVKGSEAHV</sequence>
<dbReference type="SUPFAM" id="SSF52540">
    <property type="entry name" value="P-loop containing nucleoside triphosphate hydrolases"/>
    <property type="match status" value="1"/>
</dbReference>
<evidence type="ECO:0000313" key="5">
    <source>
        <dbReference type="EMBL" id="NQX47666.1"/>
    </source>
</evidence>
<dbReference type="PANTHER" id="PTHR42939">
    <property type="entry name" value="ABC TRANSPORTER ATP-BINDING PROTEIN ALBC-RELATED"/>
    <property type="match status" value="1"/>
</dbReference>
<dbReference type="Proteomes" id="UP000711047">
    <property type="component" value="Unassembled WGS sequence"/>
</dbReference>
<dbReference type="PANTHER" id="PTHR42939:SF3">
    <property type="entry name" value="ABC TRANSPORTER ATP-BINDING COMPONENT"/>
    <property type="match status" value="1"/>
</dbReference>
<dbReference type="InterPro" id="IPR027417">
    <property type="entry name" value="P-loop_NTPase"/>
</dbReference>
<dbReference type="InterPro" id="IPR003593">
    <property type="entry name" value="AAA+_ATPase"/>
</dbReference>
<dbReference type="CDD" id="cd03230">
    <property type="entry name" value="ABC_DR_subfamily_A"/>
    <property type="match status" value="1"/>
</dbReference>
<keyword evidence="1" id="KW-0813">Transport</keyword>
<organism evidence="5 6">
    <name type="scientific">Paenibacillus tritici</name>
    <dbReference type="NCBI Taxonomy" id="1873425"/>
    <lineage>
        <taxon>Bacteria</taxon>
        <taxon>Bacillati</taxon>
        <taxon>Bacillota</taxon>
        <taxon>Bacilli</taxon>
        <taxon>Bacillales</taxon>
        <taxon>Paenibacillaceae</taxon>
        <taxon>Paenibacillus</taxon>
    </lineage>
</organism>
<dbReference type="Gene3D" id="3.40.50.300">
    <property type="entry name" value="P-loop containing nucleotide triphosphate hydrolases"/>
    <property type="match status" value="1"/>
</dbReference>
<evidence type="ECO:0000256" key="1">
    <source>
        <dbReference type="ARBA" id="ARBA00022448"/>
    </source>
</evidence>
<evidence type="ECO:0000256" key="3">
    <source>
        <dbReference type="ARBA" id="ARBA00022840"/>
    </source>
</evidence>
<protein>
    <submittedName>
        <fullName evidence="5">ABC transporter ATP-binding protein</fullName>
    </submittedName>
</protein>
<dbReference type="SMART" id="SM00382">
    <property type="entry name" value="AAA"/>
    <property type="match status" value="1"/>
</dbReference>
<dbReference type="InterPro" id="IPR003439">
    <property type="entry name" value="ABC_transporter-like_ATP-bd"/>
</dbReference>
<dbReference type="GO" id="GO:0005524">
    <property type="term" value="F:ATP binding"/>
    <property type="evidence" value="ECO:0007669"/>
    <property type="project" value="UniProtKB-KW"/>
</dbReference>
<dbReference type="RefSeq" id="WP_173137058.1">
    <property type="nucleotide sequence ID" value="NZ_JABMKX010000011.1"/>
</dbReference>
<dbReference type="Pfam" id="PF00005">
    <property type="entry name" value="ABC_tran"/>
    <property type="match status" value="1"/>
</dbReference>
<accession>A0ABX2DSJ3</accession>
<dbReference type="EMBL" id="JABMKX010000011">
    <property type="protein sequence ID" value="NQX47666.1"/>
    <property type="molecule type" value="Genomic_DNA"/>
</dbReference>
<dbReference type="InterPro" id="IPR051782">
    <property type="entry name" value="ABC_Transporter_VariousFunc"/>
</dbReference>
<keyword evidence="3 5" id="KW-0067">ATP-binding</keyword>
<keyword evidence="6" id="KW-1185">Reference proteome</keyword>
<reference evidence="5 6" key="1">
    <citation type="submission" date="2020-05" db="EMBL/GenBank/DDBJ databases">
        <title>Paenibacillus glebae, sp. nov., Paenibacillus humi sp. nov., Paenibacillus pedi sp. nov., Paenibacillus terrestris sp. nov. and Paenibacillus terricola sp. nov., isolated from a forest top soil sample.</title>
        <authorList>
            <person name="Qi S."/>
            <person name="Carlier A."/>
            <person name="Cnockaert M."/>
            <person name="Vandamme P."/>
        </authorList>
    </citation>
    <scope>NUCLEOTIDE SEQUENCE [LARGE SCALE GENOMIC DNA]</scope>
    <source>
        <strain evidence="5 6">LMG 29502</strain>
    </source>
</reference>
<keyword evidence="2" id="KW-0547">Nucleotide-binding</keyword>
<evidence type="ECO:0000259" key="4">
    <source>
        <dbReference type="PROSITE" id="PS50893"/>
    </source>
</evidence>
<proteinExistence type="predicted"/>
<name>A0ABX2DSJ3_9BACL</name>